<reference evidence="3 4" key="1">
    <citation type="submission" date="2023-10" db="EMBL/GenBank/DDBJ databases">
        <title>Genome-Wide Identification Analysis in wild type Solanum Pinnatisectum Reveals Some Genes Defensing Phytophthora Infestans.</title>
        <authorList>
            <person name="Sun C."/>
        </authorList>
    </citation>
    <scope>NUCLEOTIDE SEQUENCE [LARGE SCALE GENOMIC DNA]</scope>
    <source>
        <strain evidence="3">LQN</strain>
        <tissue evidence="3">Leaf</tissue>
    </source>
</reference>
<evidence type="ECO:0000313" key="4">
    <source>
        <dbReference type="Proteomes" id="UP001311915"/>
    </source>
</evidence>
<proteinExistence type="predicted"/>
<evidence type="ECO:0008006" key="5">
    <source>
        <dbReference type="Google" id="ProtNLM"/>
    </source>
</evidence>
<accession>A0AAV9KL32</accession>
<dbReference type="PANTHER" id="PTHR31672">
    <property type="entry name" value="BNACNNG10540D PROTEIN"/>
    <property type="match status" value="1"/>
</dbReference>
<dbReference type="Pfam" id="PF00646">
    <property type="entry name" value="F-box"/>
    <property type="match status" value="1"/>
</dbReference>
<organism evidence="3 4">
    <name type="scientific">Solanum pinnatisectum</name>
    <name type="common">tansyleaf nightshade</name>
    <dbReference type="NCBI Taxonomy" id="50273"/>
    <lineage>
        <taxon>Eukaryota</taxon>
        <taxon>Viridiplantae</taxon>
        <taxon>Streptophyta</taxon>
        <taxon>Embryophyta</taxon>
        <taxon>Tracheophyta</taxon>
        <taxon>Spermatophyta</taxon>
        <taxon>Magnoliopsida</taxon>
        <taxon>eudicotyledons</taxon>
        <taxon>Gunneridae</taxon>
        <taxon>Pentapetalae</taxon>
        <taxon>asterids</taxon>
        <taxon>lamiids</taxon>
        <taxon>Solanales</taxon>
        <taxon>Solanaceae</taxon>
        <taxon>Solanoideae</taxon>
        <taxon>Solaneae</taxon>
        <taxon>Solanum</taxon>
    </lineage>
</organism>
<evidence type="ECO:0000259" key="1">
    <source>
        <dbReference type="Pfam" id="PF00646"/>
    </source>
</evidence>
<dbReference type="InterPro" id="IPR013187">
    <property type="entry name" value="F-box-assoc_dom_typ3"/>
</dbReference>
<dbReference type="Pfam" id="PF08268">
    <property type="entry name" value="FBA_3"/>
    <property type="match status" value="1"/>
</dbReference>
<feature type="domain" description="F-box" evidence="1">
    <location>
        <begin position="20"/>
        <end position="58"/>
    </location>
</feature>
<dbReference type="SUPFAM" id="SSF81383">
    <property type="entry name" value="F-box domain"/>
    <property type="match status" value="1"/>
</dbReference>
<dbReference type="InterPro" id="IPR036047">
    <property type="entry name" value="F-box-like_dom_sf"/>
</dbReference>
<keyword evidence="4" id="KW-1185">Reference proteome</keyword>
<feature type="domain" description="F-box associated beta-propeller type 3" evidence="2">
    <location>
        <begin position="82"/>
        <end position="217"/>
    </location>
</feature>
<comment type="caution">
    <text evidence="3">The sequence shown here is derived from an EMBL/GenBank/DDBJ whole genome shotgun (WGS) entry which is preliminary data.</text>
</comment>
<evidence type="ECO:0000259" key="2">
    <source>
        <dbReference type="Pfam" id="PF08268"/>
    </source>
</evidence>
<sequence length="218" mass="25178">MDFNHERDRKPADESRSLIDSLQNEIALDIVSRLPVSSLIQFRFVCETWNMLTHDPRLVNLHFSRASKINPSIIIKTYHPQKEQLFFVELSDLHDAEHTLKEITIPFSTSMAKFRVVGSCNALLYLSGVYDHEAAYVFNPFTREHKKLPNCNEFEVNEMVYGFGFHPVTYDYKVIKVGYSPHVCYATWSPGNFNSDDLPRSEVHLFSLGSSNSWRNLG</sequence>
<dbReference type="Gene3D" id="1.20.1280.50">
    <property type="match status" value="1"/>
</dbReference>
<protein>
    <recommendedName>
        <fullName evidence="5">F-box domain-containing protein</fullName>
    </recommendedName>
</protein>
<dbReference type="EMBL" id="JAWPEI010000010">
    <property type="protein sequence ID" value="KAK4714016.1"/>
    <property type="molecule type" value="Genomic_DNA"/>
</dbReference>
<gene>
    <name evidence="3" type="ORF">R3W88_019923</name>
</gene>
<dbReference type="Proteomes" id="UP001311915">
    <property type="component" value="Unassembled WGS sequence"/>
</dbReference>
<dbReference type="AlphaFoldDB" id="A0AAV9KL32"/>
<name>A0AAV9KL32_9SOLN</name>
<dbReference type="InterPro" id="IPR050796">
    <property type="entry name" value="SCF_F-box_component"/>
</dbReference>
<evidence type="ECO:0000313" key="3">
    <source>
        <dbReference type="EMBL" id="KAK4714016.1"/>
    </source>
</evidence>
<dbReference type="InterPro" id="IPR001810">
    <property type="entry name" value="F-box_dom"/>
</dbReference>